<organism evidence="1 2">
    <name type="scientific">Bergeyella zoohelcum</name>
    <dbReference type="NCBI Taxonomy" id="1015"/>
    <lineage>
        <taxon>Bacteria</taxon>
        <taxon>Pseudomonadati</taxon>
        <taxon>Bacteroidota</taxon>
        <taxon>Flavobacteriia</taxon>
        <taxon>Flavobacteriales</taxon>
        <taxon>Weeksellaceae</taxon>
        <taxon>Bergeyella</taxon>
    </lineage>
</organism>
<reference evidence="1 2" key="1">
    <citation type="submission" date="2018-11" db="EMBL/GenBank/DDBJ databases">
        <authorList>
            <consortium name="Pathogen Informatics"/>
        </authorList>
    </citation>
    <scope>NUCLEOTIDE SEQUENCE [LARGE SCALE GENOMIC DNA]</scope>
    <source>
        <strain evidence="1 2">NCTC12929</strain>
    </source>
</reference>
<dbReference type="Proteomes" id="UP000270205">
    <property type="component" value="Unassembled WGS sequence"/>
</dbReference>
<dbReference type="AlphaFoldDB" id="A0A7Z8YR16"/>
<dbReference type="EMBL" id="UYIV01000001">
    <property type="protein sequence ID" value="VDH04167.1"/>
    <property type="molecule type" value="Genomic_DNA"/>
</dbReference>
<gene>
    <name evidence="1" type="ORF">NCTC12929_01307</name>
</gene>
<dbReference type="RefSeq" id="WP_125151239.1">
    <property type="nucleotide sequence ID" value="NZ_UYIV01000001.1"/>
</dbReference>
<accession>A0A7Z8YR16</accession>
<protein>
    <submittedName>
        <fullName evidence="1">Uncharacterized protein</fullName>
    </submittedName>
</protein>
<evidence type="ECO:0000313" key="2">
    <source>
        <dbReference type="Proteomes" id="UP000270205"/>
    </source>
</evidence>
<evidence type="ECO:0000313" key="1">
    <source>
        <dbReference type="EMBL" id="VDH04167.1"/>
    </source>
</evidence>
<name>A0A7Z8YR16_9FLAO</name>
<proteinExistence type="predicted"/>
<comment type="caution">
    <text evidence="1">The sequence shown here is derived from an EMBL/GenBank/DDBJ whole genome shotgun (WGS) entry which is preliminary data.</text>
</comment>
<sequence length="64" mass="7373">MSQIKRCPICKRSKNRAIQEQASQRTACGVVGCVFAREITKAIEEKRKIKIIKKELKKICIIKK</sequence>